<comment type="caution">
    <text evidence="2">The sequence shown here is derived from an EMBL/GenBank/DDBJ whole genome shotgun (WGS) entry which is preliminary data.</text>
</comment>
<evidence type="ECO:0000313" key="3">
    <source>
        <dbReference type="Proteomes" id="UP000564806"/>
    </source>
</evidence>
<keyword evidence="3" id="KW-1185">Reference proteome</keyword>
<dbReference type="GO" id="GO:0140359">
    <property type="term" value="F:ABC-type transporter activity"/>
    <property type="evidence" value="ECO:0007669"/>
    <property type="project" value="InterPro"/>
</dbReference>
<evidence type="ECO:0000313" key="2">
    <source>
        <dbReference type="EMBL" id="NUU61156.1"/>
    </source>
</evidence>
<dbReference type="PANTHER" id="PTHR43471">
    <property type="entry name" value="ABC TRANSPORTER PERMEASE"/>
    <property type="match status" value="1"/>
</dbReference>
<accession>A0A850EL73</accession>
<protein>
    <submittedName>
        <fullName evidence="2">ABC transporter permease subunit</fullName>
    </submittedName>
</protein>
<feature type="transmembrane region" description="Helical" evidence="1">
    <location>
        <begin position="113"/>
        <end position="141"/>
    </location>
</feature>
<feature type="transmembrane region" description="Helical" evidence="1">
    <location>
        <begin position="185"/>
        <end position="207"/>
    </location>
</feature>
<reference evidence="2" key="1">
    <citation type="submission" date="2020-06" db="EMBL/GenBank/DDBJ databases">
        <title>Paenibacillus sp. nov., isolated from soil.</title>
        <authorList>
            <person name="Seo Y.L."/>
        </authorList>
    </citation>
    <scope>NUCLEOTIDE SEQUENCE [LARGE SCALE GENOMIC DNA]</scope>
    <source>
        <strain evidence="2">JW14</strain>
    </source>
</reference>
<name>A0A850EL73_9BACL</name>
<dbReference type="EMBL" id="JABWCS010000207">
    <property type="protein sequence ID" value="NUU61156.1"/>
    <property type="molecule type" value="Genomic_DNA"/>
</dbReference>
<dbReference type="Pfam" id="PF12679">
    <property type="entry name" value="ABC2_membrane_2"/>
    <property type="match status" value="1"/>
</dbReference>
<organism evidence="2 3">
    <name type="scientific">Paenibacillus agri</name>
    <dbReference type="NCBI Taxonomy" id="2744309"/>
    <lineage>
        <taxon>Bacteria</taxon>
        <taxon>Bacillati</taxon>
        <taxon>Bacillota</taxon>
        <taxon>Bacilli</taxon>
        <taxon>Bacillales</taxon>
        <taxon>Paenibacillaceae</taxon>
        <taxon>Paenibacillus</taxon>
    </lineage>
</organism>
<feature type="transmembrane region" description="Helical" evidence="1">
    <location>
        <begin position="73"/>
        <end position="92"/>
    </location>
</feature>
<evidence type="ECO:0000256" key="1">
    <source>
        <dbReference type="SAM" id="Phobius"/>
    </source>
</evidence>
<dbReference type="Proteomes" id="UP000564806">
    <property type="component" value="Unassembled WGS sequence"/>
</dbReference>
<sequence>MRNTWIVYQKEMLETARTYKLIWIPVVFILLGAMQPIITYYMPEILQAANNVPQGILEGYVMPGAGTVMSQALGQYSTIGILVLVLVAMNSLSGERYNGSAELVLSKPVSPAGFVIAKWAGLFTILFLALGLGVASALYYTEQLIGSLPWMDVVAAAALYGIWLLCALSLTLLFSAFLRAPAAAFLSLLSSAGMALADSLMPSWFQWTPAALPGLSARLLSEGREAVGVNLSPCLSAALLILFCVAGASTLMGRNKLPK</sequence>
<dbReference type="RefSeq" id="WP_175371707.1">
    <property type="nucleotide sequence ID" value="NZ_JABWCS010000207.1"/>
</dbReference>
<keyword evidence="1" id="KW-1133">Transmembrane helix</keyword>
<feature type="transmembrane region" description="Helical" evidence="1">
    <location>
        <begin position="21"/>
        <end position="42"/>
    </location>
</feature>
<keyword evidence="1" id="KW-0812">Transmembrane</keyword>
<proteinExistence type="predicted"/>
<gene>
    <name evidence="2" type="ORF">HPT30_12435</name>
</gene>
<dbReference type="GO" id="GO:0005886">
    <property type="term" value="C:plasma membrane"/>
    <property type="evidence" value="ECO:0007669"/>
    <property type="project" value="UniProtKB-SubCell"/>
</dbReference>
<keyword evidence="1" id="KW-0472">Membrane</keyword>
<feature type="transmembrane region" description="Helical" evidence="1">
    <location>
        <begin position="227"/>
        <end position="251"/>
    </location>
</feature>
<feature type="transmembrane region" description="Helical" evidence="1">
    <location>
        <begin position="153"/>
        <end position="178"/>
    </location>
</feature>
<dbReference type="AlphaFoldDB" id="A0A850EL73"/>